<comment type="caution">
    <text evidence="8">The sequence shown here is derived from an EMBL/GenBank/DDBJ whole genome shotgun (WGS) entry which is preliminary data.</text>
</comment>
<keyword evidence="2" id="KW-1003">Cell membrane</keyword>
<keyword evidence="5 6" id="KW-0472">Membrane</keyword>
<protein>
    <recommendedName>
        <fullName evidence="7">Membrane transport protein MMPL domain-containing protein</fullName>
    </recommendedName>
</protein>
<dbReference type="InterPro" id="IPR004869">
    <property type="entry name" value="MMPL_dom"/>
</dbReference>
<feature type="transmembrane region" description="Helical" evidence="6">
    <location>
        <begin position="289"/>
        <end position="311"/>
    </location>
</feature>
<feature type="transmembrane region" description="Helical" evidence="6">
    <location>
        <begin position="317"/>
        <end position="336"/>
    </location>
</feature>
<comment type="subcellular location">
    <subcellularLocation>
        <location evidence="1">Cell membrane</location>
        <topology evidence="1">Multi-pass membrane protein</topology>
    </subcellularLocation>
</comment>
<accession>A0A0F9AAA6</accession>
<feature type="transmembrane region" description="Helical" evidence="6">
    <location>
        <begin position="264"/>
        <end position="282"/>
    </location>
</feature>
<feature type="non-terminal residue" evidence="8">
    <location>
        <position position="391"/>
    </location>
</feature>
<dbReference type="PANTHER" id="PTHR33406">
    <property type="entry name" value="MEMBRANE PROTEIN MJ1562-RELATED"/>
    <property type="match status" value="1"/>
</dbReference>
<gene>
    <name evidence="8" type="ORF">LCGC14_2874050</name>
</gene>
<evidence type="ECO:0000259" key="7">
    <source>
        <dbReference type="Pfam" id="PF03176"/>
    </source>
</evidence>
<evidence type="ECO:0000313" key="8">
    <source>
        <dbReference type="EMBL" id="KKK75404.1"/>
    </source>
</evidence>
<feature type="transmembrane region" description="Helical" evidence="6">
    <location>
        <begin position="6"/>
        <end position="25"/>
    </location>
</feature>
<evidence type="ECO:0000256" key="1">
    <source>
        <dbReference type="ARBA" id="ARBA00004651"/>
    </source>
</evidence>
<dbReference type="InterPro" id="IPR050545">
    <property type="entry name" value="Mycobact_MmpL"/>
</dbReference>
<evidence type="ECO:0000256" key="6">
    <source>
        <dbReference type="SAM" id="Phobius"/>
    </source>
</evidence>
<feature type="domain" description="Membrane transport protein MMPL" evidence="7">
    <location>
        <begin position="221"/>
        <end position="391"/>
    </location>
</feature>
<dbReference type="PANTHER" id="PTHR33406:SF10">
    <property type="entry name" value="SSD DOMAIN-CONTAINING PROTEIN"/>
    <property type="match status" value="1"/>
</dbReference>
<evidence type="ECO:0000256" key="5">
    <source>
        <dbReference type="ARBA" id="ARBA00023136"/>
    </source>
</evidence>
<feature type="transmembrane region" description="Helical" evidence="6">
    <location>
        <begin position="357"/>
        <end position="381"/>
    </location>
</feature>
<name>A0A0F9AAA6_9ZZZZ</name>
<dbReference type="AlphaFoldDB" id="A0A0F9AAA6"/>
<feature type="transmembrane region" description="Helical" evidence="6">
    <location>
        <begin position="45"/>
        <end position="71"/>
    </location>
</feature>
<evidence type="ECO:0000256" key="4">
    <source>
        <dbReference type="ARBA" id="ARBA00022989"/>
    </source>
</evidence>
<proteinExistence type="predicted"/>
<dbReference type="GO" id="GO:0005886">
    <property type="term" value="C:plasma membrane"/>
    <property type="evidence" value="ECO:0007669"/>
    <property type="project" value="UniProtKB-SubCell"/>
</dbReference>
<reference evidence="8" key="1">
    <citation type="journal article" date="2015" name="Nature">
        <title>Complex archaea that bridge the gap between prokaryotes and eukaryotes.</title>
        <authorList>
            <person name="Spang A."/>
            <person name="Saw J.H."/>
            <person name="Jorgensen S.L."/>
            <person name="Zaremba-Niedzwiedzka K."/>
            <person name="Martijn J."/>
            <person name="Lind A.E."/>
            <person name="van Eijk R."/>
            <person name="Schleper C."/>
            <person name="Guy L."/>
            <person name="Ettema T.J."/>
        </authorList>
    </citation>
    <scope>NUCLEOTIDE SEQUENCE</scope>
</reference>
<organism evidence="8">
    <name type="scientific">marine sediment metagenome</name>
    <dbReference type="NCBI Taxonomy" id="412755"/>
    <lineage>
        <taxon>unclassified sequences</taxon>
        <taxon>metagenomes</taxon>
        <taxon>ecological metagenomes</taxon>
    </lineage>
</organism>
<dbReference type="SUPFAM" id="SSF82866">
    <property type="entry name" value="Multidrug efflux transporter AcrB transmembrane domain"/>
    <property type="match status" value="1"/>
</dbReference>
<dbReference type="EMBL" id="LAZR01055881">
    <property type="protein sequence ID" value="KKK75404.1"/>
    <property type="molecule type" value="Genomic_DNA"/>
</dbReference>
<dbReference type="Gene3D" id="1.20.1640.10">
    <property type="entry name" value="Multidrug efflux transporter AcrB transmembrane domain"/>
    <property type="match status" value="1"/>
</dbReference>
<feature type="non-terminal residue" evidence="8">
    <location>
        <position position="1"/>
    </location>
</feature>
<keyword evidence="3 6" id="KW-0812">Transmembrane</keyword>
<evidence type="ECO:0000256" key="2">
    <source>
        <dbReference type="ARBA" id="ARBA00022475"/>
    </source>
</evidence>
<dbReference type="Pfam" id="PF03176">
    <property type="entry name" value="MMPL"/>
    <property type="match status" value="1"/>
</dbReference>
<keyword evidence="4 6" id="KW-1133">Transmembrane helix</keyword>
<evidence type="ECO:0000256" key="3">
    <source>
        <dbReference type="ARBA" id="ARBA00022692"/>
    </source>
</evidence>
<sequence length="391" mass="42547">ILAVVWVATVAVSSIVVTPVLLSWVRKPKAYAHPLNLDRLVIRPFLNLCVSVVATRARYVVVAIAAVLFVVCGIKAVDLTVGDANPGSPILWPDARYNADSLAINTQFPGADRMFVVVGREEKNQIKNVHVLDTMLRFQRHMEVQKEIGGSISLSDVLPSVNETLREGNFRYTELGSTTTNNAELIYMYERAAEPGDLNRFTDVNRMNASITLFFADRQGKTIQTAIARVNQFIDANQDVKISLAGGTIGVIAAVNEVILSGQIQSIALALFILVMMCIIVYRSSIAGMFFMVPVVLANLVTFAFMSWQNIGMNINTVPVAALGIGLGVDYALYICDRIGNEVKAGKTPLEAISASLHCAGRGVLVTAFVLIASVCVWLFSSLRFQAEMGM</sequence>